<keyword evidence="1" id="KW-0812">Transmembrane</keyword>
<feature type="transmembrane region" description="Helical" evidence="1">
    <location>
        <begin position="45"/>
        <end position="64"/>
    </location>
</feature>
<keyword evidence="1" id="KW-0472">Membrane</keyword>
<name>A0A2N7WDM5_9BURK</name>
<evidence type="ECO:0000313" key="5">
    <source>
        <dbReference type="Proteomes" id="UP000494205"/>
    </source>
</evidence>
<feature type="transmembrane region" description="Helical" evidence="1">
    <location>
        <begin position="20"/>
        <end position="38"/>
    </location>
</feature>
<keyword evidence="4" id="KW-1185">Reference proteome</keyword>
<reference evidence="2 5" key="2">
    <citation type="submission" date="2020-04" db="EMBL/GenBank/DDBJ databases">
        <authorList>
            <person name="De Canck E."/>
        </authorList>
    </citation>
    <scope>NUCLEOTIDE SEQUENCE [LARGE SCALE GENOMIC DNA]</scope>
    <source>
        <strain evidence="2 5">LMG 27174</strain>
    </source>
</reference>
<dbReference type="PANTHER" id="PTHR34582">
    <property type="entry name" value="UPF0702 TRANSMEMBRANE PROTEIN YCAP"/>
    <property type="match status" value="1"/>
</dbReference>
<evidence type="ECO:0000256" key="1">
    <source>
        <dbReference type="SAM" id="Phobius"/>
    </source>
</evidence>
<feature type="transmembrane region" description="Helical" evidence="1">
    <location>
        <begin position="70"/>
        <end position="91"/>
    </location>
</feature>
<protein>
    <submittedName>
        <fullName evidence="3">DUF421 domain-containing protein</fullName>
    </submittedName>
</protein>
<dbReference type="OrthoDB" id="9793799at2"/>
<reference evidence="3 4" key="1">
    <citation type="submission" date="2018-01" db="EMBL/GenBank/DDBJ databases">
        <title>Whole genome analyses suggest that Burkholderia sensu lato contains two further novel genera in the rhizoxinica-symbiotica group Mycetohabitans gen. nov., and Trinickia gen. nov.: implications for the evolution of diazotrophy and nodulation in the Burkholderiaceae.</title>
        <authorList>
            <person name="Estrada-de los Santos P."/>
            <person name="Palmer M."/>
            <person name="Chavez-Ramirez B."/>
            <person name="Beukes C."/>
            <person name="Steenkamp E.T."/>
            <person name="Hirsch A.M."/>
            <person name="Manyaka P."/>
            <person name="Maluk M."/>
            <person name="Lafos M."/>
            <person name="Crook M."/>
            <person name="Gross E."/>
            <person name="Simon M.F."/>
            <person name="Bueno dos Reis Junior F."/>
            <person name="Poole P.S."/>
            <person name="Venter S.N."/>
            <person name="James E.K."/>
        </authorList>
    </citation>
    <scope>NUCLEOTIDE SEQUENCE [LARGE SCALE GENOMIC DNA]</scope>
    <source>
        <strain evidence="3 4">WSM 3937</strain>
    </source>
</reference>
<evidence type="ECO:0000313" key="2">
    <source>
        <dbReference type="EMBL" id="CAB3723991.1"/>
    </source>
</evidence>
<evidence type="ECO:0000313" key="3">
    <source>
        <dbReference type="EMBL" id="PMS27474.1"/>
    </source>
</evidence>
<dbReference type="AlphaFoldDB" id="A0A2N7WDM5"/>
<dbReference type="Proteomes" id="UP000494205">
    <property type="component" value="Unassembled WGS sequence"/>
</dbReference>
<dbReference type="InterPro" id="IPR023090">
    <property type="entry name" value="UPF0702_alpha/beta_dom_sf"/>
</dbReference>
<sequence length="166" mass="17910">MTALDDLVGTLGHVTPMQECVRAAVVFFWGLLLVRVAGRRIFGRWAALDIVVAIIVGSNLSRALTGGAPFIGTLLATTLMIAMHWIIAHLASRSRFWSFLAEGGPVTLVIRGTPCKRTLMRYGVSGNDINEAPSQKDLHDITEAEQITLEPSGKINATPTSTVGRQ</sequence>
<proteinExistence type="predicted"/>
<accession>A0A2N7WDM5</accession>
<dbReference type="Gene3D" id="3.30.240.20">
    <property type="entry name" value="bsu07140 like domains"/>
    <property type="match status" value="1"/>
</dbReference>
<evidence type="ECO:0000313" key="4">
    <source>
        <dbReference type="Proteomes" id="UP000235659"/>
    </source>
</evidence>
<keyword evidence="1" id="KW-1133">Transmembrane helix</keyword>
<gene>
    <name evidence="3" type="ORF">C0Z16_24795</name>
    <name evidence="2" type="ORF">LMG27174_05198</name>
</gene>
<dbReference type="PANTHER" id="PTHR34582:SF6">
    <property type="entry name" value="UPF0702 TRANSMEMBRANE PROTEIN YCAP"/>
    <property type="match status" value="1"/>
</dbReference>
<dbReference type="EMBL" id="PNXY01000020">
    <property type="protein sequence ID" value="PMS27474.1"/>
    <property type="molecule type" value="Genomic_DNA"/>
</dbReference>
<dbReference type="Proteomes" id="UP000235659">
    <property type="component" value="Unassembled WGS sequence"/>
</dbReference>
<dbReference type="EMBL" id="CADIJZ010000022">
    <property type="protein sequence ID" value="CAB3723991.1"/>
    <property type="molecule type" value="Genomic_DNA"/>
</dbReference>
<organism evidence="2 5">
    <name type="scientific">Paraburkholderia rhynchosiae</name>
    <dbReference type="NCBI Taxonomy" id="487049"/>
    <lineage>
        <taxon>Bacteria</taxon>
        <taxon>Pseudomonadati</taxon>
        <taxon>Pseudomonadota</taxon>
        <taxon>Betaproteobacteria</taxon>
        <taxon>Burkholderiales</taxon>
        <taxon>Burkholderiaceae</taxon>
        <taxon>Paraburkholderia</taxon>
    </lineage>
</organism>